<dbReference type="EMBL" id="AP028910">
    <property type="protein sequence ID" value="BES89843.1"/>
    <property type="molecule type" value="Genomic_DNA"/>
</dbReference>
<keyword evidence="7" id="KW-0234">DNA repair</keyword>
<reference evidence="9 10" key="1">
    <citation type="submission" date="2023-09" db="EMBL/GenBank/DDBJ databases">
        <title>Nesidiocoris tenuis whole genome shotgun sequence.</title>
        <authorList>
            <person name="Shibata T."/>
            <person name="Shimoda M."/>
            <person name="Kobayashi T."/>
            <person name="Uehara T."/>
        </authorList>
    </citation>
    <scope>NUCLEOTIDE SEQUENCE [LARGE SCALE GENOMIC DNA]</scope>
    <source>
        <strain evidence="9 10">Japan</strain>
    </source>
</reference>
<accession>A0ABN7ACZ4</accession>
<organism evidence="9 10">
    <name type="scientific">Nesidiocoris tenuis</name>
    <dbReference type="NCBI Taxonomy" id="355587"/>
    <lineage>
        <taxon>Eukaryota</taxon>
        <taxon>Metazoa</taxon>
        <taxon>Ecdysozoa</taxon>
        <taxon>Arthropoda</taxon>
        <taxon>Hexapoda</taxon>
        <taxon>Insecta</taxon>
        <taxon>Pterygota</taxon>
        <taxon>Neoptera</taxon>
        <taxon>Paraneoptera</taxon>
        <taxon>Hemiptera</taxon>
        <taxon>Heteroptera</taxon>
        <taxon>Panheteroptera</taxon>
        <taxon>Cimicomorpha</taxon>
        <taxon>Miridae</taxon>
        <taxon>Dicyphina</taxon>
        <taxon>Nesidiocoris</taxon>
    </lineage>
</organism>
<evidence type="ECO:0000313" key="10">
    <source>
        <dbReference type="Proteomes" id="UP001307889"/>
    </source>
</evidence>
<dbReference type="Proteomes" id="UP001307889">
    <property type="component" value="Chromosome 2"/>
</dbReference>
<comment type="function">
    <text evidence="2">Hydrolysis of the deoxyribose N-glycosidic bond to excise 3-methyladenine, and 7-methylguanine from the damaged DNA polymer formed by alkylation lesions.</text>
</comment>
<evidence type="ECO:0000256" key="6">
    <source>
        <dbReference type="ARBA" id="ARBA00022801"/>
    </source>
</evidence>
<dbReference type="InterPro" id="IPR036995">
    <property type="entry name" value="MPG_sf"/>
</dbReference>
<proteinExistence type="inferred from homology"/>
<dbReference type="InterPro" id="IPR011034">
    <property type="entry name" value="Formyl_transferase-like_C_sf"/>
</dbReference>
<keyword evidence="10" id="KW-1185">Reference proteome</keyword>
<evidence type="ECO:0000256" key="1">
    <source>
        <dbReference type="ARBA" id="ARBA00000086"/>
    </source>
</evidence>
<evidence type="ECO:0000256" key="8">
    <source>
        <dbReference type="ARBA" id="ARBA00033426"/>
    </source>
</evidence>
<evidence type="ECO:0000256" key="2">
    <source>
        <dbReference type="ARBA" id="ARBA00002421"/>
    </source>
</evidence>
<dbReference type="PANTHER" id="PTHR10429:SF0">
    <property type="entry name" value="DNA-3-METHYLADENINE GLYCOSYLASE"/>
    <property type="match status" value="1"/>
</dbReference>
<sequence>MLNQDAHGRTEDNCARKFESADFDEECTALAQYLLGKVLVRKSSDGQLLKGVIVETEAYLGGEDKASHSYNGKITARNRPMYEPPGTSYVYAIYGMYHCMNISSRGAGSAVLIRALEPMENVESMLKNRMASARSKNKSSEKNARIREEDLCRGPSKLCMSFDITKKLNNIFMPASAELWVEHPVLPSSFVIVQCPRIGIDKCGAEWASKNLRFYIFGNECVSKRDKNCEKLCAPSI</sequence>
<keyword evidence="5" id="KW-0227">DNA damage</keyword>
<keyword evidence="6" id="KW-0378">Hydrolase</keyword>
<dbReference type="Pfam" id="PF02245">
    <property type="entry name" value="Pur_DNA_glyco"/>
    <property type="match status" value="1"/>
</dbReference>
<gene>
    <name evidence="9" type="ORF">NTJ_02650</name>
</gene>
<comment type="similarity">
    <text evidence="3">Belongs to the DNA glycosylase MPG family.</text>
</comment>
<protein>
    <recommendedName>
        <fullName evidence="4">DNA-3-methyladenine glycosylase II</fullName>
        <ecNumber evidence="4">3.2.2.21</ecNumber>
    </recommendedName>
    <alternativeName>
        <fullName evidence="8">3-methyladenine DNA glycosidase</fullName>
    </alternativeName>
</protein>
<dbReference type="CDD" id="cd00540">
    <property type="entry name" value="AAG"/>
    <property type="match status" value="1"/>
</dbReference>
<dbReference type="Gene3D" id="3.10.300.10">
    <property type="entry name" value="Methylpurine-DNA glycosylase (MPG)"/>
    <property type="match status" value="1"/>
</dbReference>
<name>A0ABN7ACZ4_9HEMI</name>
<evidence type="ECO:0000256" key="7">
    <source>
        <dbReference type="ARBA" id="ARBA00023204"/>
    </source>
</evidence>
<dbReference type="InterPro" id="IPR003180">
    <property type="entry name" value="MPG"/>
</dbReference>
<dbReference type="HAMAP" id="MF_00527">
    <property type="entry name" value="3MGH"/>
    <property type="match status" value="1"/>
</dbReference>
<evidence type="ECO:0000256" key="5">
    <source>
        <dbReference type="ARBA" id="ARBA00022763"/>
    </source>
</evidence>
<dbReference type="PANTHER" id="PTHR10429">
    <property type="entry name" value="DNA-3-METHYLADENINE GLYCOSYLASE"/>
    <property type="match status" value="1"/>
</dbReference>
<dbReference type="NCBIfam" id="TIGR00567">
    <property type="entry name" value="3mg"/>
    <property type="match status" value="1"/>
</dbReference>
<evidence type="ECO:0000256" key="3">
    <source>
        <dbReference type="ARBA" id="ARBA00009232"/>
    </source>
</evidence>
<evidence type="ECO:0000313" key="9">
    <source>
        <dbReference type="EMBL" id="BES89843.1"/>
    </source>
</evidence>
<dbReference type="EC" id="3.2.2.21" evidence="4"/>
<dbReference type="SUPFAM" id="SSF50486">
    <property type="entry name" value="FMT C-terminal domain-like"/>
    <property type="match status" value="1"/>
</dbReference>
<comment type="catalytic activity">
    <reaction evidence="1">
        <text>Hydrolysis of alkylated DNA, releasing 3-methyladenine, 3-methylguanine, 7-methylguanine and 7-methyladenine.</text>
        <dbReference type="EC" id="3.2.2.21"/>
    </reaction>
</comment>
<evidence type="ECO:0000256" key="4">
    <source>
        <dbReference type="ARBA" id="ARBA00012000"/>
    </source>
</evidence>